<organism evidence="8 9">
    <name type="scientific">Clostridium acidisoli DSM 12555</name>
    <dbReference type="NCBI Taxonomy" id="1121291"/>
    <lineage>
        <taxon>Bacteria</taxon>
        <taxon>Bacillati</taxon>
        <taxon>Bacillota</taxon>
        <taxon>Clostridia</taxon>
        <taxon>Eubacteriales</taxon>
        <taxon>Clostridiaceae</taxon>
        <taxon>Clostridium</taxon>
    </lineage>
</organism>
<feature type="transmembrane region" description="Helical" evidence="6">
    <location>
        <begin position="58"/>
        <end position="77"/>
    </location>
</feature>
<sequence>MGVYKFSLKMVFLNFKQSILYLISIIFTVVIIFNFLNIMTNSKFLLATGGEGNISTDILFLVVLLVCIFTFYANSYFVMGKSKEMALVELNGIWPSKLARMLLFENAIIEIIGGVLGILMGIVLMPVFLLIMYAVLKTSGNILMISPQSIWGTIAILFVQLLYVGMGDYAYASTREIIDLVNGHKQVRSVDLRSLKINPIVYLILYFIPIISIFINAAAKDAASIAMVDILFSIFAIQGLLRYYIPQKIIKLKKERYLDNKIKLISLSNLYVSLKQLKFIIITLAITVEILLCTMANFKNSLQVKTICICSYITLIILIAASVIYKIMLEADSKRHLFRQLSLIGYTAKQIKEVIWQEFKIVYSITIGIPLFHILIVIILLKKNGILSMRLSGILVFIFVFIFLITGIILYSLYKKLILKNNAYRFL</sequence>
<keyword evidence="2" id="KW-1003">Cell membrane</keyword>
<dbReference type="EMBL" id="FWXH01000015">
    <property type="protein sequence ID" value="SMC26976.1"/>
    <property type="molecule type" value="Genomic_DNA"/>
</dbReference>
<reference evidence="8 9" key="1">
    <citation type="submission" date="2017-04" db="EMBL/GenBank/DDBJ databases">
        <authorList>
            <person name="Afonso C.L."/>
            <person name="Miller P.J."/>
            <person name="Scott M.A."/>
            <person name="Spackman E."/>
            <person name="Goraichik I."/>
            <person name="Dimitrov K.M."/>
            <person name="Suarez D.L."/>
            <person name="Swayne D.E."/>
        </authorList>
    </citation>
    <scope>NUCLEOTIDE SEQUENCE [LARGE SCALE GENOMIC DNA]</scope>
    <source>
        <strain evidence="8 9">DSM 12555</strain>
    </source>
</reference>
<evidence type="ECO:0000256" key="6">
    <source>
        <dbReference type="SAM" id="Phobius"/>
    </source>
</evidence>
<feature type="transmembrane region" description="Helical" evidence="6">
    <location>
        <begin position="361"/>
        <end position="381"/>
    </location>
</feature>
<feature type="transmembrane region" description="Helical" evidence="6">
    <location>
        <begin position="148"/>
        <end position="166"/>
    </location>
</feature>
<evidence type="ECO:0000313" key="9">
    <source>
        <dbReference type="Proteomes" id="UP000192468"/>
    </source>
</evidence>
<evidence type="ECO:0000256" key="3">
    <source>
        <dbReference type="ARBA" id="ARBA00022692"/>
    </source>
</evidence>
<feature type="transmembrane region" description="Helical" evidence="6">
    <location>
        <begin position="225"/>
        <end position="245"/>
    </location>
</feature>
<dbReference type="GO" id="GO:0005886">
    <property type="term" value="C:plasma membrane"/>
    <property type="evidence" value="ECO:0007669"/>
    <property type="project" value="UniProtKB-SubCell"/>
</dbReference>
<evidence type="ECO:0000256" key="2">
    <source>
        <dbReference type="ARBA" id="ARBA00022475"/>
    </source>
</evidence>
<dbReference type="PANTHER" id="PTHR46795">
    <property type="entry name" value="ABC TRANSPORTER PERMEASE-RELATED-RELATED"/>
    <property type="match status" value="1"/>
</dbReference>
<evidence type="ECO:0000256" key="4">
    <source>
        <dbReference type="ARBA" id="ARBA00022989"/>
    </source>
</evidence>
<evidence type="ECO:0000256" key="5">
    <source>
        <dbReference type="ARBA" id="ARBA00023136"/>
    </source>
</evidence>
<keyword evidence="4 6" id="KW-1133">Transmembrane helix</keyword>
<feature type="domain" description="ABC3 transporter permease C-terminal" evidence="7">
    <location>
        <begin position="58"/>
        <end position="159"/>
    </location>
</feature>
<protein>
    <submittedName>
        <fullName evidence="8">Putative ABC transport system permease protein</fullName>
    </submittedName>
</protein>
<name>A0A1W1XSV9_9CLOT</name>
<dbReference type="RefSeq" id="WP_084116854.1">
    <property type="nucleotide sequence ID" value="NZ_FWXH01000015.1"/>
</dbReference>
<keyword evidence="9" id="KW-1185">Reference proteome</keyword>
<feature type="transmembrane region" description="Helical" evidence="6">
    <location>
        <begin position="20"/>
        <end position="38"/>
    </location>
</feature>
<feature type="transmembrane region" description="Helical" evidence="6">
    <location>
        <begin position="304"/>
        <end position="325"/>
    </location>
</feature>
<feature type="transmembrane region" description="Helical" evidence="6">
    <location>
        <begin position="107"/>
        <end position="136"/>
    </location>
</feature>
<proteinExistence type="predicted"/>
<dbReference type="AlphaFoldDB" id="A0A1W1XSV9"/>
<comment type="subcellular location">
    <subcellularLocation>
        <location evidence="1">Cell membrane</location>
        <topology evidence="1">Multi-pass membrane protein</topology>
    </subcellularLocation>
</comment>
<evidence type="ECO:0000313" key="8">
    <source>
        <dbReference type="EMBL" id="SMC26976.1"/>
    </source>
</evidence>
<accession>A0A1W1XSV9</accession>
<dbReference type="InterPro" id="IPR052536">
    <property type="entry name" value="ABC-4_Integral_Memb_Prot"/>
</dbReference>
<dbReference type="STRING" id="1121291.SAMN02745134_03009"/>
<gene>
    <name evidence="8" type="ORF">SAMN02745134_03009</name>
</gene>
<evidence type="ECO:0000256" key="1">
    <source>
        <dbReference type="ARBA" id="ARBA00004651"/>
    </source>
</evidence>
<dbReference type="Proteomes" id="UP000192468">
    <property type="component" value="Unassembled WGS sequence"/>
</dbReference>
<feature type="transmembrane region" description="Helical" evidence="6">
    <location>
        <begin position="200"/>
        <end position="219"/>
    </location>
</feature>
<keyword evidence="5 6" id="KW-0472">Membrane</keyword>
<feature type="transmembrane region" description="Helical" evidence="6">
    <location>
        <begin position="393"/>
        <end position="414"/>
    </location>
</feature>
<evidence type="ECO:0000259" key="7">
    <source>
        <dbReference type="Pfam" id="PF02687"/>
    </source>
</evidence>
<dbReference type="InterPro" id="IPR003838">
    <property type="entry name" value="ABC3_permease_C"/>
</dbReference>
<keyword evidence="3 6" id="KW-0812">Transmembrane</keyword>
<dbReference type="Pfam" id="PF02687">
    <property type="entry name" value="FtsX"/>
    <property type="match status" value="1"/>
</dbReference>
<dbReference type="OrthoDB" id="1652557at2"/>